<evidence type="ECO:0000313" key="2">
    <source>
        <dbReference type="EMBL" id="KAG7441731.1"/>
    </source>
</evidence>
<evidence type="ECO:0000313" key="3">
    <source>
        <dbReference type="Proteomes" id="UP000812287"/>
    </source>
</evidence>
<evidence type="ECO:0000256" key="1">
    <source>
        <dbReference type="SAM" id="Phobius"/>
    </source>
</evidence>
<keyword evidence="1" id="KW-1133">Transmembrane helix</keyword>
<dbReference type="Proteomes" id="UP000812287">
    <property type="component" value="Unassembled WGS sequence"/>
</dbReference>
<protein>
    <submittedName>
        <fullName evidence="2">Uncharacterized protein</fullName>
    </submittedName>
</protein>
<dbReference type="RefSeq" id="XP_043035231.1">
    <property type="nucleotide sequence ID" value="XM_043181067.1"/>
</dbReference>
<feature type="transmembrane region" description="Helical" evidence="1">
    <location>
        <begin position="6"/>
        <end position="25"/>
    </location>
</feature>
<dbReference type="EMBL" id="MU250557">
    <property type="protein sequence ID" value="KAG7441731.1"/>
    <property type="molecule type" value="Genomic_DNA"/>
</dbReference>
<sequence length="63" mass="7501">MLSRFVVPSWLAISWYLVRSLLTFLFRQNQTRSRLLCLRVMDSPFHASIVIVIGIYKCIYLHK</sequence>
<keyword evidence="1" id="KW-0472">Membrane</keyword>
<proteinExistence type="predicted"/>
<gene>
    <name evidence="2" type="ORF">BT62DRAFT_471958</name>
</gene>
<accession>A0A9P7VKP2</accession>
<keyword evidence="3" id="KW-1185">Reference proteome</keyword>
<comment type="caution">
    <text evidence="2">The sequence shown here is derived from an EMBL/GenBank/DDBJ whole genome shotgun (WGS) entry which is preliminary data.</text>
</comment>
<dbReference type="GeneID" id="66103363"/>
<name>A0A9P7VKP2_9AGAR</name>
<dbReference type="AlphaFoldDB" id="A0A9P7VKP2"/>
<keyword evidence="1" id="KW-0812">Transmembrane</keyword>
<organism evidence="2 3">
    <name type="scientific">Guyanagaster necrorhizus</name>
    <dbReference type="NCBI Taxonomy" id="856835"/>
    <lineage>
        <taxon>Eukaryota</taxon>
        <taxon>Fungi</taxon>
        <taxon>Dikarya</taxon>
        <taxon>Basidiomycota</taxon>
        <taxon>Agaricomycotina</taxon>
        <taxon>Agaricomycetes</taxon>
        <taxon>Agaricomycetidae</taxon>
        <taxon>Agaricales</taxon>
        <taxon>Marasmiineae</taxon>
        <taxon>Physalacriaceae</taxon>
        <taxon>Guyanagaster</taxon>
    </lineage>
</organism>
<reference evidence="2" key="1">
    <citation type="submission" date="2020-11" db="EMBL/GenBank/DDBJ databases">
        <title>Adaptations for nitrogen fixation in a non-lichenized fungal sporocarp promotes dispersal by wood-feeding termites.</title>
        <authorList>
            <consortium name="DOE Joint Genome Institute"/>
            <person name="Koch R.A."/>
            <person name="Yoon G."/>
            <person name="Arayal U."/>
            <person name="Lail K."/>
            <person name="Amirebrahimi M."/>
            <person name="Labutti K."/>
            <person name="Lipzen A."/>
            <person name="Riley R."/>
            <person name="Barry K."/>
            <person name="Henrissat B."/>
            <person name="Grigoriev I.V."/>
            <person name="Herr J.R."/>
            <person name="Aime M.C."/>
        </authorList>
    </citation>
    <scope>NUCLEOTIDE SEQUENCE</scope>
    <source>
        <strain evidence="2">MCA 3950</strain>
    </source>
</reference>